<dbReference type="AlphaFoldDB" id="A0A0A9AXX1"/>
<name>A0A0A9AXX1_ARUDO</name>
<protein>
    <submittedName>
        <fullName evidence="1">Uncharacterized protein</fullName>
    </submittedName>
</protein>
<proteinExistence type="predicted"/>
<sequence>MRLSVLHSKGQYIYKRVEDFRH</sequence>
<reference evidence="1" key="2">
    <citation type="journal article" date="2015" name="Data Brief">
        <title>Shoot transcriptome of the giant reed, Arundo donax.</title>
        <authorList>
            <person name="Barrero R.A."/>
            <person name="Guerrero F.D."/>
            <person name="Moolhuijzen P."/>
            <person name="Goolsby J.A."/>
            <person name="Tidwell J."/>
            <person name="Bellgard S.E."/>
            <person name="Bellgard M.I."/>
        </authorList>
    </citation>
    <scope>NUCLEOTIDE SEQUENCE</scope>
    <source>
        <tissue evidence="1">Shoot tissue taken approximately 20 cm above the soil surface</tissue>
    </source>
</reference>
<evidence type="ECO:0000313" key="1">
    <source>
        <dbReference type="EMBL" id="JAD53765.1"/>
    </source>
</evidence>
<accession>A0A0A9AXX1</accession>
<dbReference type="EMBL" id="GBRH01244130">
    <property type="protein sequence ID" value="JAD53765.1"/>
    <property type="molecule type" value="Transcribed_RNA"/>
</dbReference>
<organism evidence="1">
    <name type="scientific">Arundo donax</name>
    <name type="common">Giant reed</name>
    <name type="synonym">Donax arundinaceus</name>
    <dbReference type="NCBI Taxonomy" id="35708"/>
    <lineage>
        <taxon>Eukaryota</taxon>
        <taxon>Viridiplantae</taxon>
        <taxon>Streptophyta</taxon>
        <taxon>Embryophyta</taxon>
        <taxon>Tracheophyta</taxon>
        <taxon>Spermatophyta</taxon>
        <taxon>Magnoliopsida</taxon>
        <taxon>Liliopsida</taxon>
        <taxon>Poales</taxon>
        <taxon>Poaceae</taxon>
        <taxon>PACMAD clade</taxon>
        <taxon>Arundinoideae</taxon>
        <taxon>Arundineae</taxon>
        <taxon>Arundo</taxon>
    </lineage>
</organism>
<reference evidence="1" key="1">
    <citation type="submission" date="2014-09" db="EMBL/GenBank/DDBJ databases">
        <authorList>
            <person name="Magalhaes I.L.F."/>
            <person name="Oliveira U."/>
            <person name="Santos F.R."/>
            <person name="Vidigal T.H.D.A."/>
            <person name="Brescovit A.D."/>
            <person name="Santos A.J."/>
        </authorList>
    </citation>
    <scope>NUCLEOTIDE SEQUENCE</scope>
    <source>
        <tissue evidence="1">Shoot tissue taken approximately 20 cm above the soil surface</tissue>
    </source>
</reference>